<gene>
    <name evidence="1" type="ORF">BVER_00017</name>
</gene>
<dbReference type="AlphaFoldDB" id="A0A0L0MBI4"/>
<proteinExistence type="predicted"/>
<name>A0A0L0MBI4_9BURK</name>
<accession>A0A0L0MBI4</accession>
<evidence type="ECO:0000313" key="1">
    <source>
        <dbReference type="EMBL" id="KND59631.1"/>
    </source>
</evidence>
<comment type="caution">
    <text evidence="1">The sequence shown here is derived from an EMBL/GenBank/DDBJ whole genome shotgun (WGS) entry which is preliminary data.</text>
</comment>
<reference evidence="2" key="1">
    <citation type="submission" date="2015-06" db="EMBL/GenBank/DDBJ databases">
        <title>Comparative genomics of Burkholderia leaf nodule symbionts.</title>
        <authorList>
            <person name="Carlier A."/>
            <person name="Eberl L."/>
            <person name="Pinto-Carbo M."/>
        </authorList>
    </citation>
    <scope>NUCLEOTIDE SEQUENCE [LARGE SCALE GENOMIC DNA]</scope>
    <source>
        <strain evidence="2">UZHbot4</strain>
    </source>
</reference>
<keyword evidence="2" id="KW-1185">Reference proteome</keyword>
<dbReference type="Proteomes" id="UP000036959">
    <property type="component" value="Unassembled WGS sequence"/>
</dbReference>
<evidence type="ECO:0000313" key="2">
    <source>
        <dbReference type="Proteomes" id="UP000036959"/>
    </source>
</evidence>
<dbReference type="EMBL" id="LFJJ01000113">
    <property type="protein sequence ID" value="KND59631.1"/>
    <property type="molecule type" value="Genomic_DNA"/>
</dbReference>
<sequence length="78" mass="8486">MFQTMEGNARPHRIAEQTQAELMRSLQAVSDNIMRLAGTLRAQPESDRGADDTAAIHQQNAIAQDLIARLLAMPASAV</sequence>
<dbReference type="PATRIC" id="fig|242163.4.peg.707"/>
<dbReference type="OrthoDB" id="9009936at2"/>
<protein>
    <submittedName>
        <fullName evidence="1">Uncharacterized protein</fullName>
    </submittedName>
</protein>
<organism evidence="1 2">
    <name type="scientific">Candidatus Burkholderia verschuerenii</name>
    <dbReference type="NCBI Taxonomy" id="242163"/>
    <lineage>
        <taxon>Bacteria</taxon>
        <taxon>Pseudomonadati</taxon>
        <taxon>Pseudomonadota</taxon>
        <taxon>Betaproteobacteria</taxon>
        <taxon>Burkholderiales</taxon>
        <taxon>Burkholderiaceae</taxon>
        <taxon>Burkholderia</taxon>
    </lineage>
</organism>
<dbReference type="RefSeq" id="WP_050454521.1">
    <property type="nucleotide sequence ID" value="NZ_LFJJ01000113.1"/>
</dbReference>